<gene>
    <name evidence="3" type="ORF">MTR62_01715</name>
</gene>
<accession>A0ABT0B8R3</accession>
<keyword evidence="4" id="KW-1185">Reference proteome</keyword>
<sequence>MNRVVLGALGALCLVGLGLFWWQGRAEVERAAPPPEAAPTRSGDPDALPSVASDDMVGLVGPAPPEATELSREQKRFGRYDRDSDGRITRNEMLSPRTEAFRKLDKDGNNLLTFEEWAVATVDKFDHADTNHDDWLTPAEFRRTAPPPSKPKPRCSCK</sequence>
<dbReference type="RefSeq" id="WP_244016545.1">
    <property type="nucleotide sequence ID" value="NZ_JALHLF010000003.1"/>
</dbReference>
<dbReference type="Pfam" id="PF13202">
    <property type="entry name" value="EF-hand_5"/>
    <property type="match status" value="2"/>
</dbReference>
<feature type="region of interest" description="Disordered" evidence="1">
    <location>
        <begin position="31"/>
        <end position="93"/>
    </location>
</feature>
<protein>
    <submittedName>
        <fullName evidence="3">EF-hand domain-containing protein</fullName>
    </submittedName>
</protein>
<dbReference type="SUPFAM" id="SSF47473">
    <property type="entry name" value="EF-hand"/>
    <property type="match status" value="1"/>
</dbReference>
<evidence type="ECO:0000313" key="3">
    <source>
        <dbReference type="EMBL" id="MCJ2181429.1"/>
    </source>
</evidence>
<dbReference type="InterPro" id="IPR018247">
    <property type="entry name" value="EF_Hand_1_Ca_BS"/>
</dbReference>
<dbReference type="Gene3D" id="1.10.238.10">
    <property type="entry name" value="EF-hand"/>
    <property type="match status" value="1"/>
</dbReference>
<proteinExistence type="predicted"/>
<feature type="domain" description="EF-hand" evidence="2">
    <location>
        <begin position="99"/>
        <end position="127"/>
    </location>
</feature>
<dbReference type="InterPro" id="IPR002048">
    <property type="entry name" value="EF_hand_dom"/>
</dbReference>
<reference evidence="3" key="1">
    <citation type="submission" date="2022-03" db="EMBL/GenBank/DDBJ databases">
        <title>Identification of a novel bacterium isolated from mangrove sediments.</title>
        <authorList>
            <person name="Pan X."/>
        </authorList>
    </citation>
    <scope>NUCLEOTIDE SEQUENCE</scope>
    <source>
        <strain evidence="3">B1949</strain>
    </source>
</reference>
<dbReference type="InterPro" id="IPR011992">
    <property type="entry name" value="EF-hand-dom_pair"/>
</dbReference>
<dbReference type="Proteomes" id="UP001162881">
    <property type="component" value="Unassembled WGS sequence"/>
</dbReference>
<name>A0ABT0B8R3_9SPHN</name>
<dbReference type="EMBL" id="JALHLF010000003">
    <property type="protein sequence ID" value="MCJ2181429.1"/>
    <property type="molecule type" value="Genomic_DNA"/>
</dbReference>
<feature type="compositionally biased region" description="Basic and acidic residues" evidence="1">
    <location>
        <begin position="69"/>
        <end position="90"/>
    </location>
</feature>
<dbReference type="PROSITE" id="PS00018">
    <property type="entry name" value="EF_HAND_1"/>
    <property type="match status" value="1"/>
</dbReference>
<evidence type="ECO:0000256" key="1">
    <source>
        <dbReference type="SAM" id="MobiDB-lite"/>
    </source>
</evidence>
<dbReference type="PROSITE" id="PS50222">
    <property type="entry name" value="EF_HAND_2"/>
    <property type="match status" value="1"/>
</dbReference>
<evidence type="ECO:0000313" key="4">
    <source>
        <dbReference type="Proteomes" id="UP001162881"/>
    </source>
</evidence>
<feature type="region of interest" description="Disordered" evidence="1">
    <location>
        <begin position="128"/>
        <end position="158"/>
    </location>
</feature>
<evidence type="ECO:0000259" key="2">
    <source>
        <dbReference type="PROSITE" id="PS50222"/>
    </source>
</evidence>
<organism evidence="3 4">
    <name type="scientific">Novosphingobium organovorum</name>
    <dbReference type="NCBI Taxonomy" id="2930092"/>
    <lineage>
        <taxon>Bacteria</taxon>
        <taxon>Pseudomonadati</taxon>
        <taxon>Pseudomonadota</taxon>
        <taxon>Alphaproteobacteria</taxon>
        <taxon>Sphingomonadales</taxon>
        <taxon>Sphingomonadaceae</taxon>
        <taxon>Novosphingobium</taxon>
    </lineage>
</organism>
<dbReference type="CDD" id="cd00051">
    <property type="entry name" value="EFh"/>
    <property type="match status" value="1"/>
</dbReference>
<feature type="compositionally biased region" description="Basic and acidic residues" evidence="1">
    <location>
        <begin position="128"/>
        <end position="143"/>
    </location>
</feature>
<comment type="caution">
    <text evidence="3">The sequence shown here is derived from an EMBL/GenBank/DDBJ whole genome shotgun (WGS) entry which is preliminary data.</text>
</comment>